<comment type="caution">
    <text evidence="3">The sequence shown here is derived from an EMBL/GenBank/DDBJ whole genome shotgun (WGS) entry which is preliminary data.</text>
</comment>
<proteinExistence type="predicted"/>
<dbReference type="OrthoDB" id="9802489at2"/>
<reference evidence="3 4" key="1">
    <citation type="submission" date="2017-12" db="EMBL/GenBank/DDBJ databases">
        <title>Genome sequence of the active heterotrophic nitrifier-denitrifier, Cupriavidus pauculus UM1.</title>
        <authorList>
            <person name="Putonti C."/>
            <person name="Castignetti D."/>
        </authorList>
    </citation>
    <scope>NUCLEOTIDE SEQUENCE [LARGE SCALE GENOMIC DNA]</scope>
    <source>
        <strain evidence="3 4">UM1</strain>
    </source>
</reference>
<dbReference type="InterPro" id="IPR011051">
    <property type="entry name" value="RmlC_Cupin_sf"/>
</dbReference>
<protein>
    <submittedName>
        <fullName evidence="3">Cupin domain-containing protein</fullName>
    </submittedName>
</protein>
<accession>A0A2N5CF79</accession>
<sequence>MHSLHIPHRRSRITGSLSGAVALVALSACAANALAAGEQGAAGATTMTVIPAGSRAPMPAPAQNFVGTVRLAPMFAGSAPSRLSSGQVTFEAGARSAWHTHPAGQMLVVTAGHGWIQQEGQPKQEIGPGDVVWTPPGVKHWHGATTGGPLTHLAIQESVDGKNVSWLEPVSDDQYRK</sequence>
<dbReference type="CDD" id="cd02233">
    <property type="entry name" value="cupin_HNL-like"/>
    <property type="match status" value="1"/>
</dbReference>
<dbReference type="InterPro" id="IPR014710">
    <property type="entry name" value="RmlC-like_jellyroll"/>
</dbReference>
<evidence type="ECO:0000313" key="4">
    <source>
        <dbReference type="Proteomes" id="UP000234341"/>
    </source>
</evidence>
<feature type="signal peptide" evidence="1">
    <location>
        <begin position="1"/>
        <end position="30"/>
    </location>
</feature>
<name>A0A2N5CF79_9BURK</name>
<dbReference type="Gene3D" id="2.60.120.10">
    <property type="entry name" value="Jelly Rolls"/>
    <property type="match status" value="1"/>
</dbReference>
<evidence type="ECO:0000259" key="2">
    <source>
        <dbReference type="Pfam" id="PF07883"/>
    </source>
</evidence>
<keyword evidence="1" id="KW-0732">Signal</keyword>
<feature type="domain" description="Cupin type-2" evidence="2">
    <location>
        <begin position="88"/>
        <end position="154"/>
    </location>
</feature>
<evidence type="ECO:0000256" key="1">
    <source>
        <dbReference type="SAM" id="SignalP"/>
    </source>
</evidence>
<dbReference type="AlphaFoldDB" id="A0A2N5CF79"/>
<dbReference type="InterPro" id="IPR047263">
    <property type="entry name" value="HNL-like_cupin"/>
</dbReference>
<dbReference type="PANTHER" id="PTHR43698">
    <property type="entry name" value="RIBD C-TERMINAL DOMAIN CONTAINING PROTEIN"/>
    <property type="match status" value="1"/>
</dbReference>
<dbReference type="SUPFAM" id="SSF51182">
    <property type="entry name" value="RmlC-like cupins"/>
    <property type="match status" value="1"/>
</dbReference>
<dbReference type="Pfam" id="PF07883">
    <property type="entry name" value="Cupin_2"/>
    <property type="match status" value="1"/>
</dbReference>
<feature type="chain" id="PRO_5014911208" evidence="1">
    <location>
        <begin position="31"/>
        <end position="177"/>
    </location>
</feature>
<dbReference type="PANTHER" id="PTHR43698:SF1">
    <property type="entry name" value="BLL4564 PROTEIN"/>
    <property type="match status" value="1"/>
</dbReference>
<dbReference type="InterPro" id="IPR013096">
    <property type="entry name" value="Cupin_2"/>
</dbReference>
<dbReference type="Proteomes" id="UP000234341">
    <property type="component" value="Unassembled WGS sequence"/>
</dbReference>
<organism evidence="3 4">
    <name type="scientific">Cupriavidus pauculus</name>
    <dbReference type="NCBI Taxonomy" id="82633"/>
    <lineage>
        <taxon>Bacteria</taxon>
        <taxon>Pseudomonadati</taxon>
        <taxon>Pseudomonadota</taxon>
        <taxon>Betaproteobacteria</taxon>
        <taxon>Burkholderiales</taxon>
        <taxon>Burkholderiaceae</taxon>
        <taxon>Cupriavidus</taxon>
    </lineage>
</organism>
<gene>
    <name evidence="3" type="ORF">CYJ10_10330</name>
</gene>
<evidence type="ECO:0000313" key="3">
    <source>
        <dbReference type="EMBL" id="PLQ00822.1"/>
    </source>
</evidence>
<dbReference type="EMBL" id="PJRP01000003">
    <property type="protein sequence ID" value="PLQ00822.1"/>
    <property type="molecule type" value="Genomic_DNA"/>
</dbReference>